<dbReference type="EMBL" id="AFBN01000049">
    <property type="protein sequence ID" value="EGF55830.1"/>
    <property type="molecule type" value="Genomic_DNA"/>
</dbReference>
<dbReference type="RefSeq" id="WP_009125779.1">
    <property type="nucleotide sequence ID" value="NZ_GL882646.1"/>
</dbReference>
<dbReference type="HOGENOM" id="CLU_077664_0_0_10"/>
<protein>
    <recommendedName>
        <fullName evidence="1">Transcriptional regulator AbiEi antitoxin N-terminal domain-containing protein</fullName>
    </recommendedName>
</protein>
<name>F3PUV0_9BACE</name>
<dbReference type="GeneID" id="86050033"/>
<comment type="caution">
    <text evidence="2">The sequence shown here is derived from an EMBL/GenBank/DDBJ whole genome shotgun (WGS) entry which is preliminary data.</text>
</comment>
<dbReference type="Pfam" id="PF11459">
    <property type="entry name" value="AbiEi_3"/>
    <property type="match status" value="1"/>
</dbReference>
<organism evidence="2 3">
    <name type="scientific">Bacteroides fluxus YIT 12057</name>
    <dbReference type="NCBI Taxonomy" id="763034"/>
    <lineage>
        <taxon>Bacteria</taxon>
        <taxon>Pseudomonadati</taxon>
        <taxon>Bacteroidota</taxon>
        <taxon>Bacteroidia</taxon>
        <taxon>Bacteroidales</taxon>
        <taxon>Bacteroidaceae</taxon>
        <taxon>Bacteroides</taxon>
    </lineage>
</organism>
<dbReference type="eggNOG" id="COG5340">
    <property type="taxonomic scope" value="Bacteria"/>
</dbReference>
<evidence type="ECO:0000313" key="3">
    <source>
        <dbReference type="Proteomes" id="UP000003416"/>
    </source>
</evidence>
<gene>
    <name evidence="2" type="ORF">HMPREF9446_02524</name>
</gene>
<reference evidence="2 3" key="1">
    <citation type="submission" date="2011-02" db="EMBL/GenBank/DDBJ databases">
        <authorList>
            <person name="Weinstock G."/>
            <person name="Sodergren E."/>
            <person name="Clifton S."/>
            <person name="Fulton L."/>
            <person name="Fulton B."/>
            <person name="Courtney L."/>
            <person name="Fronick C."/>
            <person name="Harrison M."/>
            <person name="Strong C."/>
            <person name="Farmer C."/>
            <person name="Delahaunty K."/>
            <person name="Markovic C."/>
            <person name="Hall O."/>
            <person name="Minx P."/>
            <person name="Tomlinson C."/>
            <person name="Mitreva M."/>
            <person name="Hou S."/>
            <person name="Chen J."/>
            <person name="Wollam A."/>
            <person name="Pepin K.H."/>
            <person name="Johnson M."/>
            <person name="Bhonagiri V."/>
            <person name="Zhang X."/>
            <person name="Suruliraj S."/>
            <person name="Warren W."/>
            <person name="Chinwalla A."/>
            <person name="Mardis E.R."/>
            <person name="Wilson R.K."/>
        </authorList>
    </citation>
    <scope>NUCLEOTIDE SEQUENCE [LARGE SCALE GENOMIC DNA]</scope>
    <source>
        <strain evidence="2 3">YIT 12057</strain>
    </source>
</reference>
<dbReference type="STRING" id="763034.HMPREF9446_02524"/>
<keyword evidence="3" id="KW-1185">Reference proteome</keyword>
<dbReference type="Proteomes" id="UP000003416">
    <property type="component" value="Unassembled WGS sequence"/>
</dbReference>
<dbReference type="InterPro" id="IPR021561">
    <property type="entry name" value="AbiEi_3"/>
</dbReference>
<dbReference type="InterPro" id="IPR033455">
    <property type="entry name" value="AbiEi_3_N"/>
</dbReference>
<evidence type="ECO:0000259" key="1">
    <source>
        <dbReference type="Pfam" id="PF17194"/>
    </source>
</evidence>
<evidence type="ECO:0000313" key="2">
    <source>
        <dbReference type="EMBL" id="EGF55830.1"/>
    </source>
</evidence>
<proteinExistence type="predicted"/>
<dbReference type="Pfam" id="PF17194">
    <property type="entry name" value="AbiEi_3_N"/>
    <property type="match status" value="1"/>
</dbReference>
<dbReference type="AlphaFoldDB" id="F3PUV0"/>
<accession>F3PUV0</accession>
<feature type="domain" description="Transcriptional regulator AbiEi antitoxin N-terminal" evidence="1">
    <location>
        <begin position="7"/>
        <end position="97"/>
    </location>
</feature>
<sequence length="254" mass="29284">MSVELANKIDLLLRMGTKNGLYFSEWLKKNGYSDQLISKYRQSGWLTSLAKGVVYRTGDKLSAYAAVSCYNNQLNRQLRVAAHSALELFGFNHYVPMGKPVLMVAHSGISIPKWMNADYFDRTIKPFETNMFTTIQTSTVKVEGVNLLVSSPEQAFMECMLLAPDRYGYMDLYYIMEQLTSLRADVVQTLLETIKNLRVKRMFLYMAEKAGHYWFEMLDMVKIDIGTSKLQLVENGIYISKYKITVPKELFDYE</sequence>